<dbReference type="Pfam" id="PF01935">
    <property type="entry name" value="DUF87"/>
    <property type="match status" value="1"/>
</dbReference>
<dbReference type="Gene3D" id="3.40.50.300">
    <property type="entry name" value="P-loop containing nucleotide triphosphate hydrolases"/>
    <property type="match status" value="2"/>
</dbReference>
<name>A0A7I7NYQ9_9MYCO</name>
<sequence>MTPRTETLSELLLSAITTAKPGHCLRVDDLTADEAMELQAAVTDVLSERKFQTPVKVRVLDQVGGEGRVTIEEAVGLRNDVALSDQHGAILILLVPPTLAREASSLDNAFQRLPYADLLEAAADRAIDRIRATRPDFPANELLRLTRGRTPIEYWLEFLESIDRNPLQPFGQYLWYVGLVPDGGDDDAAKGRLRDNDAFVRKVIDPAAAGHAIDDRLRQTRLAPGRQFDQILRVLTDREDHLDDAREWTKAIAEHIGVKFDQFKLVEAESDSDLDDLEVLPFRSPTGTVAKSTGLVLVDDNLVCEIPEDSTGKVLIKWRTTPTKTKRVHRWLLRLVHPDDLREEGEAALVETRVAGTKRSATLKLDLASDDITGGRLFVVEVLPLDADGQPVELPESALTESEAFELVIIEDPQPLELTRSSATAHSLAVARLRAVSNGANTLEETHPVWEWNRQVFCLRIGGSRSVQVPANATTVALQRQITNDPTITGYSAESPYGLALQAEAFEPLRGELPPALAKKRQQVMELLVTAAPRDVPEVFPWSDHGRATVQEYLQSYKRALDAAEGHALEVLQRLDTIELAVGSAAAGSVRATVVLPLHPIRLAWLAAYDELSRNWGEDLIQRAATAAERKNLIDFDGLTRIAPINIPFTVATAHRELNVYFDELTFGLGLLLPVGHPAPEVLAATMSSVFGLIRQSASMSSDATMIADRLIEYRKAHLDPRAIRLAAMHPGDGAVLADALAAFYKRTQDDSLRLEVVAYGQRDRYAEPLAPLTRLQVARDGQTTGAGSADQTGDTAETGGRKAKQSPLFPPIGASLRPLDRIVSDPESIHVALATGISNLQKAPTPPAALKRFASLDDLLSPLVTTNMPDGERGWTVSPALNPRTTGDNSYLVASHHSHQSAAGATLGLDGPPALRVEVTGDTLDDIRVLHERSDWVLTLDRFVGLNFYESGHFRQGTTNYILDYAPDFIDGMSHRLTVTTSHRAEVTSILKNAMTDLGLDALEASSTQVLDDLMTVSGRLILRLQSSEGFARESVSLAALVAHLRGQNKLDGAIIVPVDSHQEIFGRNAPGNETGRRCDMLIVRVSPRKFSIECVEVKSRRYAALPAELADGIADQLENTRDLLEQRYFATDPPRIDARLQRAQLAGLLHYYADRAVTNGLIASDKVAETHKHIDSLVEGGVDVEILMHGYVISLTGAEGIPAKHRGIPISVLTASDLGRLGFTISPTAETAESNDGQSAESGIGEDERYSKSDDYESVPSSEPDDKHEPESDQVNDELNRENDAGAAEQRPEVKPVGPPSKAEASTGGAGDQAAESHTEAPEEGTGVRNVEVSIGKDTAGTVVTWEPSIKGSPHAFIVGIPGQGKSVTTRLIIRELARQGLPSLVMDFHGDMAANPPANAQVLRAETGLPFTPFDALTSDESAKINQAAWELAEVIQFVGSMGEIQRSNVYKALQEVYKLAIGEMRVPTLTEFATALEDIERRARGAQNARERVRPLTDFGLFDESASGGFNPRQAGMVVDLSKLVLEEVQIAATSFLLRKVYRDMFSWPQDGTLKLAIVLDEAHRVAKDVTLPKLMKEGRKYGVVVVVASQGLSDFHRDVLGNAGMKIVFRTNHPESKSVARYLRGRAGQDLSVEVEKLGVGQAYVATADVPQARKTAMFQ</sequence>
<dbReference type="SUPFAM" id="SSF52540">
    <property type="entry name" value="P-loop containing nucleoside triphosphate hydrolases"/>
    <property type="match status" value="1"/>
</dbReference>
<feature type="compositionally biased region" description="Polar residues" evidence="1">
    <location>
        <begin position="1228"/>
        <end position="1243"/>
    </location>
</feature>
<evidence type="ECO:0000256" key="1">
    <source>
        <dbReference type="SAM" id="MobiDB-lite"/>
    </source>
</evidence>
<dbReference type="Pfam" id="PF12696">
    <property type="entry name" value="TraG-D_C"/>
    <property type="match status" value="1"/>
</dbReference>
<feature type="region of interest" description="Disordered" evidence="1">
    <location>
        <begin position="1228"/>
        <end position="1336"/>
    </location>
</feature>
<reference evidence="4 5" key="1">
    <citation type="journal article" date="2019" name="Emerg. Microbes Infect.">
        <title>Comprehensive subspecies identification of 175 nontuberculous mycobacteria species based on 7547 genomic profiles.</title>
        <authorList>
            <person name="Matsumoto Y."/>
            <person name="Kinjo T."/>
            <person name="Motooka D."/>
            <person name="Nabeya D."/>
            <person name="Jung N."/>
            <person name="Uechi K."/>
            <person name="Horii T."/>
            <person name="Iida T."/>
            <person name="Fujita J."/>
            <person name="Nakamura S."/>
        </authorList>
    </citation>
    <scope>NUCLEOTIDE SEQUENCE [LARGE SCALE GENOMIC DNA]</scope>
    <source>
        <strain evidence="4 5">JCM 16018</strain>
    </source>
</reference>
<evidence type="ECO:0000259" key="2">
    <source>
        <dbReference type="Pfam" id="PF01935"/>
    </source>
</evidence>
<feature type="domain" description="Helicase HerA central" evidence="2">
    <location>
        <begin position="1356"/>
        <end position="1544"/>
    </location>
</feature>
<dbReference type="PANTHER" id="PTHR42957">
    <property type="entry name" value="HELICASE MJ1565-RELATED"/>
    <property type="match status" value="1"/>
</dbReference>
<protein>
    <recommendedName>
        <fullName evidence="6">Helicase HerA central domain-containing protein</fullName>
    </recommendedName>
</protein>
<dbReference type="InterPro" id="IPR008571">
    <property type="entry name" value="HerA-like"/>
</dbReference>
<feature type="domain" description="TraD/TraG TraM recognition site" evidence="3">
    <location>
        <begin position="1560"/>
        <end position="1614"/>
    </location>
</feature>
<proteinExistence type="predicted"/>
<dbReference type="InterPro" id="IPR002789">
    <property type="entry name" value="HerA_central"/>
</dbReference>
<dbReference type="KEGG" id="mseo:MSEO_11970"/>
<dbReference type="EMBL" id="AP022582">
    <property type="protein sequence ID" value="BBY00698.1"/>
    <property type="molecule type" value="Genomic_DNA"/>
</dbReference>
<evidence type="ECO:0000313" key="4">
    <source>
        <dbReference type="EMBL" id="BBY00698.1"/>
    </source>
</evidence>
<evidence type="ECO:0008006" key="6">
    <source>
        <dbReference type="Google" id="ProtNLM"/>
    </source>
</evidence>
<dbReference type="RefSeq" id="WP_163677225.1">
    <property type="nucleotide sequence ID" value="NZ_AP022582.1"/>
</dbReference>
<dbReference type="InterPro" id="IPR032689">
    <property type="entry name" value="TraG-D_C"/>
</dbReference>
<feature type="compositionally biased region" description="Basic and acidic residues" evidence="1">
    <location>
        <begin position="1280"/>
        <end position="1296"/>
    </location>
</feature>
<gene>
    <name evidence="4" type="ORF">MSEO_11970</name>
</gene>
<feature type="compositionally biased region" description="Basic and acidic residues" evidence="1">
    <location>
        <begin position="1248"/>
        <end position="1257"/>
    </location>
</feature>
<accession>A0A7I7NYQ9</accession>
<dbReference type="InterPro" id="IPR027417">
    <property type="entry name" value="P-loop_NTPase"/>
</dbReference>
<organism evidence="4 5">
    <name type="scientific">Mycobacterium seoulense</name>
    <dbReference type="NCBI Taxonomy" id="386911"/>
    <lineage>
        <taxon>Bacteria</taxon>
        <taxon>Bacillati</taxon>
        <taxon>Actinomycetota</taxon>
        <taxon>Actinomycetes</taxon>
        <taxon>Mycobacteriales</taxon>
        <taxon>Mycobacteriaceae</taxon>
        <taxon>Mycobacterium</taxon>
    </lineage>
</organism>
<dbReference type="Proteomes" id="UP000466632">
    <property type="component" value="Chromosome"/>
</dbReference>
<keyword evidence="5" id="KW-1185">Reference proteome</keyword>
<dbReference type="CDD" id="cd01127">
    <property type="entry name" value="TrwB_TraG_TraD_VirD4"/>
    <property type="match status" value="1"/>
</dbReference>
<dbReference type="PANTHER" id="PTHR42957:SF1">
    <property type="entry name" value="HELICASE MJ1565-RELATED"/>
    <property type="match status" value="1"/>
</dbReference>
<evidence type="ECO:0000259" key="3">
    <source>
        <dbReference type="Pfam" id="PF12696"/>
    </source>
</evidence>
<feature type="compositionally biased region" description="Polar residues" evidence="1">
    <location>
        <begin position="782"/>
        <end position="796"/>
    </location>
</feature>
<feature type="region of interest" description="Disordered" evidence="1">
    <location>
        <begin position="781"/>
        <end position="813"/>
    </location>
</feature>
<evidence type="ECO:0000313" key="5">
    <source>
        <dbReference type="Proteomes" id="UP000466632"/>
    </source>
</evidence>